<keyword evidence="2" id="KW-0472">Membrane</keyword>
<accession>A0A2C5X4J4</accession>
<feature type="chain" id="PRO_5012338211" description="Vacuolar membrane protein" evidence="3">
    <location>
        <begin position="23"/>
        <end position="369"/>
    </location>
</feature>
<keyword evidence="2" id="KW-0812">Transmembrane</keyword>
<gene>
    <name evidence="4" type="ORF">CFIMG_008284RA00001</name>
</gene>
<name>A0A2C5X4J4_9PEZI</name>
<comment type="caution">
    <text evidence="4">The sequence shown here is derived from an EMBL/GenBank/DDBJ whole genome shotgun (WGS) entry which is preliminary data.</text>
</comment>
<reference evidence="4 5" key="2">
    <citation type="journal article" date="2013" name="IMA Fungus">
        <title>IMA Genome-F 1: Ceratocystis fimbriata: Draft nuclear genome sequence for the plant pathogen, Ceratocystis fimbriata.</title>
        <authorList>
            <person name="Wilken P.M."/>
            <person name="Steenkamp E.T."/>
            <person name="Wingfield M.J."/>
            <person name="de Beer Z.W."/>
            <person name="Wingfield B.D."/>
        </authorList>
    </citation>
    <scope>NUCLEOTIDE SEQUENCE [LARGE SCALE GENOMIC DNA]</scope>
    <source>
        <strain evidence="4 5">CBS 114723</strain>
    </source>
</reference>
<feature type="compositionally biased region" description="Low complexity" evidence="1">
    <location>
        <begin position="25"/>
        <end position="76"/>
    </location>
</feature>
<evidence type="ECO:0000313" key="4">
    <source>
        <dbReference type="EMBL" id="PHH53187.1"/>
    </source>
</evidence>
<feature type="compositionally biased region" description="Low complexity" evidence="1">
    <location>
        <begin position="348"/>
        <end position="360"/>
    </location>
</feature>
<keyword evidence="3" id="KW-0732">Signal</keyword>
<dbReference type="Proteomes" id="UP000222788">
    <property type="component" value="Unassembled WGS sequence"/>
</dbReference>
<proteinExistence type="predicted"/>
<evidence type="ECO:0000313" key="5">
    <source>
        <dbReference type="Proteomes" id="UP000222788"/>
    </source>
</evidence>
<sequence length="369" mass="38098">MADSKFLLSAAFLVAFTQSVLAQDSSTTEDTSSAASSTATSAASSSTEAPSSSSASRSSATSTSSESSTSASSSSSVVSTSSITSSATTSESLPTLTNTAATIPSYPAASVPPTNDAPFMHRSSAPDGTVFIAVGAILGTFALAVLLWRGIVACMLHRSVERAARAQALSNDKAAYPIAPAAPFYKYTDHESSSPSLVGRNPDGVAGSASGRGVRRTNRRPIPSGTPSMTNLFYSPTAAPSAGLNTNRESRFLPAGFYASSNSPAPPVGIAQSSSAGQSIGLANLHPDTRNYSRTNLVPEPSPEDSPHFAPQRRDMSSSTLNLNRPSSARTPSAYLDDLLDENPHLFPPQQGQSQSPRQGNASPGQNRF</sequence>
<feature type="region of interest" description="Disordered" evidence="1">
    <location>
        <begin position="23"/>
        <end position="76"/>
    </location>
</feature>
<dbReference type="GO" id="GO:0000324">
    <property type="term" value="C:fungal-type vacuole"/>
    <property type="evidence" value="ECO:0007669"/>
    <property type="project" value="TreeGrafter"/>
</dbReference>
<protein>
    <recommendedName>
        <fullName evidence="6">Vacuolar membrane protein</fullName>
    </recommendedName>
</protein>
<dbReference type="EMBL" id="APWK03000049">
    <property type="protein sequence ID" value="PHH53187.1"/>
    <property type="molecule type" value="Genomic_DNA"/>
</dbReference>
<feature type="compositionally biased region" description="Polar residues" evidence="1">
    <location>
        <begin position="225"/>
        <end position="234"/>
    </location>
</feature>
<feature type="region of interest" description="Disordered" evidence="1">
    <location>
        <begin position="192"/>
        <end position="234"/>
    </location>
</feature>
<feature type="signal peptide" evidence="3">
    <location>
        <begin position="1"/>
        <end position="22"/>
    </location>
</feature>
<feature type="transmembrane region" description="Helical" evidence="2">
    <location>
        <begin position="128"/>
        <end position="148"/>
    </location>
</feature>
<feature type="region of interest" description="Disordered" evidence="1">
    <location>
        <begin position="280"/>
        <end position="369"/>
    </location>
</feature>
<keyword evidence="5" id="KW-1185">Reference proteome</keyword>
<organism evidence="4 5">
    <name type="scientific">Ceratocystis fimbriata CBS 114723</name>
    <dbReference type="NCBI Taxonomy" id="1035309"/>
    <lineage>
        <taxon>Eukaryota</taxon>
        <taxon>Fungi</taxon>
        <taxon>Dikarya</taxon>
        <taxon>Ascomycota</taxon>
        <taxon>Pezizomycotina</taxon>
        <taxon>Sordariomycetes</taxon>
        <taxon>Hypocreomycetidae</taxon>
        <taxon>Microascales</taxon>
        <taxon>Ceratocystidaceae</taxon>
        <taxon>Ceratocystis</taxon>
    </lineage>
</organism>
<evidence type="ECO:0000256" key="3">
    <source>
        <dbReference type="SAM" id="SignalP"/>
    </source>
</evidence>
<evidence type="ECO:0000256" key="1">
    <source>
        <dbReference type="SAM" id="MobiDB-lite"/>
    </source>
</evidence>
<dbReference type="PANTHER" id="PTHR36089:SF1">
    <property type="entry name" value="CHITIN SYNTHASE 3 COMPLEX PROTEIN CSI2-RELATED"/>
    <property type="match status" value="1"/>
</dbReference>
<reference evidence="4 5" key="1">
    <citation type="journal article" date="2013" name="Fungal Biol.">
        <title>Analysis of microsatellite markers in the genome of the plant pathogen Ceratocystis fimbriata.</title>
        <authorList>
            <person name="Simpson M.C."/>
            <person name="Wilken P.M."/>
            <person name="Coetzee M.P."/>
            <person name="Wingfield M.J."/>
            <person name="Wingfield B.D."/>
        </authorList>
    </citation>
    <scope>NUCLEOTIDE SEQUENCE [LARGE SCALE GENOMIC DNA]</scope>
    <source>
        <strain evidence="4 5">CBS 114723</strain>
    </source>
</reference>
<evidence type="ECO:0008006" key="6">
    <source>
        <dbReference type="Google" id="ProtNLM"/>
    </source>
</evidence>
<dbReference type="AlphaFoldDB" id="A0A2C5X4J4"/>
<keyword evidence="2" id="KW-1133">Transmembrane helix</keyword>
<feature type="compositionally biased region" description="Polar residues" evidence="1">
    <location>
        <begin position="317"/>
        <end position="331"/>
    </location>
</feature>
<dbReference type="OrthoDB" id="4065319at2759"/>
<evidence type="ECO:0000256" key="2">
    <source>
        <dbReference type="SAM" id="Phobius"/>
    </source>
</evidence>
<dbReference type="InterPro" id="IPR051009">
    <property type="entry name" value="PRM"/>
</dbReference>
<dbReference type="PANTHER" id="PTHR36089">
    <property type="entry name" value="CHITIN SYNTHASE 3 COMPLEX PROTEIN CSI2-RELATED"/>
    <property type="match status" value="1"/>
</dbReference>